<name>J9GU98_9ZZZZ</name>
<dbReference type="EMBL" id="AMCI01001956">
    <property type="protein sequence ID" value="EJX03995.1"/>
    <property type="molecule type" value="Genomic_DNA"/>
</dbReference>
<protein>
    <submittedName>
        <fullName evidence="1">Uncharacterized protein</fullName>
    </submittedName>
</protein>
<reference evidence="1" key="1">
    <citation type="journal article" date="2012" name="PLoS ONE">
        <title>Gene sets for utilization of primary and secondary nutrition supplies in the distal gut of endangered iberian lynx.</title>
        <authorList>
            <person name="Alcaide M."/>
            <person name="Messina E."/>
            <person name="Richter M."/>
            <person name="Bargiela R."/>
            <person name="Peplies J."/>
            <person name="Huws S.A."/>
            <person name="Newbold C.J."/>
            <person name="Golyshin P.N."/>
            <person name="Simon M.A."/>
            <person name="Lopez G."/>
            <person name="Yakimov M.M."/>
            <person name="Ferrer M."/>
        </authorList>
    </citation>
    <scope>NUCLEOTIDE SEQUENCE</scope>
</reference>
<accession>J9GU98</accession>
<feature type="non-terminal residue" evidence="1">
    <location>
        <position position="65"/>
    </location>
</feature>
<proteinExistence type="predicted"/>
<dbReference type="AlphaFoldDB" id="J9GU98"/>
<gene>
    <name evidence="1" type="ORF">EVA_07888</name>
</gene>
<evidence type="ECO:0000313" key="1">
    <source>
        <dbReference type="EMBL" id="EJX03995.1"/>
    </source>
</evidence>
<sequence>MPDNFFLYPTKDVFSHRHQKGIIHMKKTSLIGFLLLILTACGSNEENSTTLSGTIQGLGKDTLYL</sequence>
<comment type="caution">
    <text evidence="1">The sequence shown here is derived from an EMBL/GenBank/DDBJ whole genome shotgun (WGS) entry which is preliminary data.</text>
</comment>
<organism evidence="1">
    <name type="scientific">gut metagenome</name>
    <dbReference type="NCBI Taxonomy" id="749906"/>
    <lineage>
        <taxon>unclassified sequences</taxon>
        <taxon>metagenomes</taxon>
        <taxon>organismal metagenomes</taxon>
    </lineage>
</organism>